<dbReference type="Pfam" id="PF13936">
    <property type="entry name" value="HTH_38"/>
    <property type="match status" value="1"/>
</dbReference>
<dbReference type="InterPro" id="IPR025246">
    <property type="entry name" value="IS30-like_HTH"/>
</dbReference>
<name>A0ABW0N550_9ACTN</name>
<dbReference type="RefSeq" id="WP_379188167.1">
    <property type="nucleotide sequence ID" value="NZ_BAABFQ010000005.1"/>
</dbReference>
<gene>
    <name evidence="3" type="ORF">ACFPKY_18125</name>
</gene>
<comment type="caution">
    <text evidence="3">The sequence shown here is derived from an EMBL/GenBank/DDBJ whole genome shotgun (WGS) entry which is preliminary data.</text>
</comment>
<feature type="domain" description="Transposase IS30-like HTH" evidence="2">
    <location>
        <begin position="20"/>
        <end position="54"/>
    </location>
</feature>
<sequence length="90" mass="9630">MSGHQGRRCVGPGPARGPHTRLSLRQQAAIEDLYREGLSLRDTAGHLEVARSTVLICCDALRPVTCPAAFTASNTSEWTRVGDVLAETIG</sequence>
<reference evidence="4" key="1">
    <citation type="journal article" date="2019" name="Int. J. Syst. Evol. Microbiol.">
        <title>The Global Catalogue of Microorganisms (GCM) 10K type strain sequencing project: providing services to taxonomists for standard genome sequencing and annotation.</title>
        <authorList>
            <consortium name="The Broad Institute Genomics Platform"/>
            <consortium name="The Broad Institute Genome Sequencing Center for Infectious Disease"/>
            <person name="Wu L."/>
            <person name="Ma J."/>
        </authorList>
    </citation>
    <scope>NUCLEOTIDE SEQUENCE [LARGE SCALE GENOMIC DNA]</scope>
    <source>
        <strain evidence="4">KACC 13778</strain>
    </source>
</reference>
<evidence type="ECO:0000313" key="3">
    <source>
        <dbReference type="EMBL" id="MFC5495034.1"/>
    </source>
</evidence>
<proteinExistence type="predicted"/>
<dbReference type="EMBL" id="JBHSMD010000006">
    <property type="protein sequence ID" value="MFC5495034.1"/>
    <property type="molecule type" value="Genomic_DNA"/>
</dbReference>
<dbReference type="Proteomes" id="UP001595956">
    <property type="component" value="Unassembled WGS sequence"/>
</dbReference>
<evidence type="ECO:0000259" key="2">
    <source>
        <dbReference type="Pfam" id="PF13936"/>
    </source>
</evidence>
<feature type="region of interest" description="Disordered" evidence="1">
    <location>
        <begin position="1"/>
        <end position="22"/>
    </location>
</feature>
<protein>
    <submittedName>
        <fullName evidence="3">Helix-turn-helix domain-containing protein</fullName>
    </submittedName>
</protein>
<organism evidence="3 4">
    <name type="scientific">Nocardioides caricicola</name>
    <dbReference type="NCBI Taxonomy" id="634770"/>
    <lineage>
        <taxon>Bacteria</taxon>
        <taxon>Bacillati</taxon>
        <taxon>Actinomycetota</taxon>
        <taxon>Actinomycetes</taxon>
        <taxon>Propionibacteriales</taxon>
        <taxon>Nocardioidaceae</taxon>
        <taxon>Nocardioides</taxon>
    </lineage>
</organism>
<keyword evidence="4" id="KW-1185">Reference proteome</keyword>
<evidence type="ECO:0000313" key="4">
    <source>
        <dbReference type="Proteomes" id="UP001595956"/>
    </source>
</evidence>
<evidence type="ECO:0000256" key="1">
    <source>
        <dbReference type="SAM" id="MobiDB-lite"/>
    </source>
</evidence>
<accession>A0ABW0N550</accession>